<keyword evidence="3" id="KW-1185">Reference proteome</keyword>
<gene>
    <name evidence="2" type="ORF">H0E87_011407</name>
</gene>
<accession>A0A8T2YX87</accession>
<organism evidence="2 3">
    <name type="scientific">Populus deltoides</name>
    <name type="common">Eastern poplar</name>
    <name type="synonym">Eastern cottonwood</name>
    <dbReference type="NCBI Taxonomy" id="3696"/>
    <lineage>
        <taxon>Eukaryota</taxon>
        <taxon>Viridiplantae</taxon>
        <taxon>Streptophyta</taxon>
        <taxon>Embryophyta</taxon>
        <taxon>Tracheophyta</taxon>
        <taxon>Spermatophyta</taxon>
        <taxon>Magnoliopsida</taxon>
        <taxon>eudicotyledons</taxon>
        <taxon>Gunneridae</taxon>
        <taxon>Pentapetalae</taxon>
        <taxon>rosids</taxon>
        <taxon>fabids</taxon>
        <taxon>Malpighiales</taxon>
        <taxon>Salicaceae</taxon>
        <taxon>Saliceae</taxon>
        <taxon>Populus</taxon>
    </lineage>
</organism>
<dbReference type="Proteomes" id="UP000807159">
    <property type="component" value="Chromosome 5"/>
</dbReference>
<evidence type="ECO:0000313" key="2">
    <source>
        <dbReference type="EMBL" id="KAH8509631.1"/>
    </source>
</evidence>
<protein>
    <submittedName>
        <fullName evidence="2">Uncharacterized protein</fullName>
    </submittedName>
</protein>
<proteinExistence type="predicted"/>
<comment type="caution">
    <text evidence="2">The sequence shown here is derived from an EMBL/GenBank/DDBJ whole genome shotgun (WGS) entry which is preliminary data.</text>
</comment>
<dbReference type="AlphaFoldDB" id="A0A8T2YX87"/>
<evidence type="ECO:0000256" key="1">
    <source>
        <dbReference type="SAM" id="MobiDB-lite"/>
    </source>
</evidence>
<feature type="region of interest" description="Disordered" evidence="1">
    <location>
        <begin position="76"/>
        <end position="130"/>
    </location>
</feature>
<feature type="compositionally biased region" description="Basic and acidic residues" evidence="1">
    <location>
        <begin position="85"/>
        <end position="94"/>
    </location>
</feature>
<name>A0A8T2YX87_POPDE</name>
<reference evidence="2" key="1">
    <citation type="journal article" date="2021" name="J. Hered.">
        <title>Genome Assembly of Salicaceae Populus deltoides (Eastern Cottonwood) I-69 Based on Nanopore Sequencing and Hi-C Technologies.</title>
        <authorList>
            <person name="Bai S."/>
            <person name="Wu H."/>
            <person name="Zhang J."/>
            <person name="Pan Z."/>
            <person name="Zhao W."/>
            <person name="Li Z."/>
            <person name="Tong C."/>
        </authorList>
    </citation>
    <scope>NUCLEOTIDE SEQUENCE</scope>
    <source>
        <tissue evidence="2">Leaf</tissue>
    </source>
</reference>
<evidence type="ECO:0000313" key="3">
    <source>
        <dbReference type="Proteomes" id="UP000807159"/>
    </source>
</evidence>
<dbReference type="EMBL" id="JACEGQ020000005">
    <property type="protein sequence ID" value="KAH8509631.1"/>
    <property type="molecule type" value="Genomic_DNA"/>
</dbReference>
<sequence>MGAAERTSPGVRVEPANLENLAMQLEKGEAHGDWLIVARDRKSRSNKEKDYTLSYNKYDALEGPTMKKHTFDGLYDLAPSVSPENNKRTRREEMGVPQLRANDDTNSNTRRGISISKERRNSGKSVQFSTNRLTSNGNAYADFMAKLGARESTQLMI</sequence>